<proteinExistence type="predicted"/>
<accession>Q0CI46</accession>
<evidence type="ECO:0000256" key="1">
    <source>
        <dbReference type="SAM" id="SignalP"/>
    </source>
</evidence>
<dbReference type="Proteomes" id="UP000007963">
    <property type="component" value="Unassembled WGS sequence"/>
</dbReference>
<sequence length="232" mass="25560">MQFFGIICAFLAVGMTATATLTFLPPCSMIDRPCKCPPGTTFKNLTSYGIIGAPARDVQDIMGSFFDLHFQGGLVPYRTKGKDNTPGAVRSFNLSGPAGYYQISEEKLRRWKTWPDGSFNQQYQQSPNPPFVQVPGGGVYYGMWTSIIGQQTVVRNETAVAWKQWRCEVGETFRKSIEGPPGRESRGSLCRVAAAMSHEGGITNTSAFLRQQGKLTGVSISSFTIFDEIRDD</sequence>
<feature type="signal peptide" evidence="1">
    <location>
        <begin position="1"/>
        <end position="19"/>
    </location>
</feature>
<evidence type="ECO:0000313" key="2">
    <source>
        <dbReference type="EMBL" id="EAU33182.1"/>
    </source>
</evidence>
<protein>
    <submittedName>
        <fullName evidence="2">Uncharacterized protein</fullName>
    </submittedName>
</protein>
<dbReference type="RefSeq" id="XP_001215816.1">
    <property type="nucleotide sequence ID" value="XM_001215816.1"/>
</dbReference>
<gene>
    <name evidence="2" type="ORF">ATEG_06638</name>
</gene>
<dbReference type="HOGENOM" id="CLU_108995_0_0_1"/>
<feature type="chain" id="PRO_5004170316" evidence="1">
    <location>
        <begin position="20"/>
        <end position="232"/>
    </location>
</feature>
<reference evidence="3" key="1">
    <citation type="submission" date="2005-09" db="EMBL/GenBank/DDBJ databases">
        <title>Annotation of the Aspergillus terreus NIH2624 genome.</title>
        <authorList>
            <person name="Birren B.W."/>
            <person name="Lander E.S."/>
            <person name="Galagan J.E."/>
            <person name="Nusbaum C."/>
            <person name="Devon K."/>
            <person name="Henn M."/>
            <person name="Ma L.-J."/>
            <person name="Jaffe D.B."/>
            <person name="Butler J."/>
            <person name="Alvarez P."/>
            <person name="Gnerre S."/>
            <person name="Grabherr M."/>
            <person name="Kleber M."/>
            <person name="Mauceli E.W."/>
            <person name="Brockman W."/>
            <person name="Rounsley S."/>
            <person name="Young S.K."/>
            <person name="LaButti K."/>
            <person name="Pushparaj V."/>
            <person name="DeCaprio D."/>
            <person name="Crawford M."/>
            <person name="Koehrsen M."/>
            <person name="Engels R."/>
            <person name="Montgomery P."/>
            <person name="Pearson M."/>
            <person name="Howarth C."/>
            <person name="Larson L."/>
            <person name="Luoma S."/>
            <person name="White J."/>
            <person name="Alvarado L."/>
            <person name="Kodira C.D."/>
            <person name="Zeng Q."/>
            <person name="Oleary S."/>
            <person name="Yandava C."/>
            <person name="Denning D.W."/>
            <person name="Nierman W.C."/>
            <person name="Milne T."/>
            <person name="Madden K."/>
        </authorList>
    </citation>
    <scope>NUCLEOTIDE SEQUENCE [LARGE SCALE GENOMIC DNA]</scope>
    <source>
        <strain evidence="3">NIH 2624 / FGSC A1156</strain>
    </source>
</reference>
<dbReference type="eggNOG" id="ENOG502T9Z1">
    <property type="taxonomic scope" value="Eukaryota"/>
</dbReference>
<dbReference type="GeneID" id="4321962"/>
<organism evidence="2 3">
    <name type="scientific">Aspergillus terreus (strain NIH 2624 / FGSC A1156)</name>
    <dbReference type="NCBI Taxonomy" id="341663"/>
    <lineage>
        <taxon>Eukaryota</taxon>
        <taxon>Fungi</taxon>
        <taxon>Dikarya</taxon>
        <taxon>Ascomycota</taxon>
        <taxon>Pezizomycotina</taxon>
        <taxon>Eurotiomycetes</taxon>
        <taxon>Eurotiomycetidae</taxon>
        <taxon>Eurotiales</taxon>
        <taxon>Aspergillaceae</taxon>
        <taxon>Aspergillus</taxon>
        <taxon>Aspergillus subgen. Circumdati</taxon>
    </lineage>
</organism>
<keyword evidence="1" id="KW-0732">Signal</keyword>
<dbReference type="OMA" id="QEFHESA"/>
<dbReference type="VEuPathDB" id="FungiDB:ATEG_06638"/>
<name>Q0CI46_ASPTN</name>
<dbReference type="AlphaFoldDB" id="Q0CI46"/>
<dbReference type="OrthoDB" id="3450745at2759"/>
<evidence type="ECO:0000313" key="3">
    <source>
        <dbReference type="Proteomes" id="UP000007963"/>
    </source>
</evidence>
<dbReference type="EMBL" id="CH476602">
    <property type="protein sequence ID" value="EAU33182.1"/>
    <property type="molecule type" value="Genomic_DNA"/>
</dbReference>